<name>A0A6N9Q0M2_9BACL</name>
<dbReference type="Pfam" id="PF02661">
    <property type="entry name" value="Fic"/>
    <property type="match status" value="1"/>
</dbReference>
<feature type="domain" description="Fido" evidence="1">
    <location>
        <begin position="7"/>
        <end position="127"/>
    </location>
</feature>
<reference evidence="2 3" key="1">
    <citation type="submission" date="2019-01" db="EMBL/GenBank/DDBJ databases">
        <title>Chengkuizengella sp. nov., isolated from deep-sea sediment of East Pacific Ocean.</title>
        <authorList>
            <person name="Yang J."/>
            <person name="Lai Q."/>
            <person name="Shao Z."/>
        </authorList>
    </citation>
    <scope>NUCLEOTIDE SEQUENCE [LARGE SCALE GENOMIC DNA]</scope>
    <source>
        <strain evidence="2 3">YPA3-1-1</strain>
    </source>
</reference>
<comment type="caution">
    <text evidence="2">The sequence shown here is derived from an EMBL/GenBank/DDBJ whole genome shotgun (WGS) entry which is preliminary data.</text>
</comment>
<dbReference type="EMBL" id="SIJB01000004">
    <property type="protein sequence ID" value="NBI27524.1"/>
    <property type="molecule type" value="Genomic_DNA"/>
</dbReference>
<dbReference type="InterPro" id="IPR053737">
    <property type="entry name" value="Type_II_TA_Toxin"/>
</dbReference>
<dbReference type="Gene3D" id="1.20.120.1870">
    <property type="entry name" value="Fic/DOC protein, Fido domain"/>
    <property type="match status" value="1"/>
</dbReference>
<dbReference type="GO" id="GO:0016301">
    <property type="term" value="F:kinase activity"/>
    <property type="evidence" value="ECO:0007669"/>
    <property type="project" value="InterPro"/>
</dbReference>
<dbReference type="PANTHER" id="PTHR39426">
    <property type="entry name" value="HOMOLOGY TO DEATH-ON-CURING PROTEIN OF PHAGE P1"/>
    <property type="match status" value="1"/>
</dbReference>
<accession>A0A6N9Q0M2</accession>
<dbReference type="NCBIfam" id="TIGR01550">
    <property type="entry name" value="DOC_P1"/>
    <property type="match status" value="1"/>
</dbReference>
<proteinExistence type="predicted"/>
<dbReference type="PIRSF" id="PIRSF018297">
    <property type="entry name" value="Doc"/>
    <property type="match status" value="1"/>
</dbReference>
<evidence type="ECO:0000259" key="1">
    <source>
        <dbReference type="PROSITE" id="PS51459"/>
    </source>
</evidence>
<dbReference type="PROSITE" id="PS51459">
    <property type="entry name" value="FIDO"/>
    <property type="match status" value="1"/>
</dbReference>
<dbReference type="OrthoDB" id="9802752at2"/>
<sequence length="135" mass="15360">MCNIQFLSIPEVIAVNELLINQYSPQEQVGIKDHTLLESAIFRPQHTLFGKDAYPSIFDKAAALFVSLSKNHAFQNANKRTAFACLVLFLDYNGYDFLMNPKEAADFTVNIVNHKYKLNKLSSIIKSHSKHRLES</sequence>
<evidence type="ECO:0000313" key="2">
    <source>
        <dbReference type="EMBL" id="NBI27524.1"/>
    </source>
</evidence>
<gene>
    <name evidence="2" type="ORF">ERL59_00895</name>
</gene>
<dbReference type="PANTHER" id="PTHR39426:SF1">
    <property type="entry name" value="HOMOLOGY TO DEATH-ON-CURING PROTEIN OF PHAGE P1"/>
    <property type="match status" value="1"/>
</dbReference>
<keyword evidence="3" id="KW-1185">Reference proteome</keyword>
<dbReference type="InterPro" id="IPR006440">
    <property type="entry name" value="Doc"/>
</dbReference>
<dbReference type="RefSeq" id="WP_160643563.1">
    <property type="nucleotide sequence ID" value="NZ_SIJB01000004.1"/>
</dbReference>
<dbReference type="AlphaFoldDB" id="A0A6N9Q0M2"/>
<organism evidence="2 3">
    <name type="scientific">Chengkuizengella marina</name>
    <dbReference type="NCBI Taxonomy" id="2507566"/>
    <lineage>
        <taxon>Bacteria</taxon>
        <taxon>Bacillati</taxon>
        <taxon>Bacillota</taxon>
        <taxon>Bacilli</taxon>
        <taxon>Bacillales</taxon>
        <taxon>Paenibacillaceae</taxon>
        <taxon>Chengkuizengella</taxon>
    </lineage>
</organism>
<protein>
    <submittedName>
        <fullName evidence="2">Type II toxin-antitoxin system death-on-curing family toxin</fullName>
    </submittedName>
</protein>
<evidence type="ECO:0000313" key="3">
    <source>
        <dbReference type="Proteomes" id="UP000448943"/>
    </source>
</evidence>
<dbReference type="Proteomes" id="UP000448943">
    <property type="component" value="Unassembled WGS sequence"/>
</dbReference>
<dbReference type="InterPro" id="IPR003812">
    <property type="entry name" value="Fido"/>
</dbReference>